<reference evidence="2" key="1">
    <citation type="submission" date="2022-11" db="UniProtKB">
        <authorList>
            <consortium name="WormBaseParasite"/>
        </authorList>
    </citation>
    <scope>IDENTIFICATION</scope>
</reference>
<accession>A0AC35G9V5</accession>
<evidence type="ECO:0000313" key="2">
    <source>
        <dbReference type="WBParaSite" id="PS1159_v2.g3213.t1"/>
    </source>
</evidence>
<name>A0AC35G9V5_9BILA</name>
<dbReference type="Proteomes" id="UP000887580">
    <property type="component" value="Unplaced"/>
</dbReference>
<dbReference type="WBParaSite" id="PS1159_v2.g3213.t1">
    <property type="protein sequence ID" value="PS1159_v2.g3213.t1"/>
    <property type="gene ID" value="PS1159_v2.g3213"/>
</dbReference>
<organism evidence="1 2">
    <name type="scientific">Panagrolaimus sp. PS1159</name>
    <dbReference type="NCBI Taxonomy" id="55785"/>
    <lineage>
        <taxon>Eukaryota</taxon>
        <taxon>Metazoa</taxon>
        <taxon>Ecdysozoa</taxon>
        <taxon>Nematoda</taxon>
        <taxon>Chromadorea</taxon>
        <taxon>Rhabditida</taxon>
        <taxon>Tylenchina</taxon>
        <taxon>Panagrolaimomorpha</taxon>
        <taxon>Panagrolaimoidea</taxon>
        <taxon>Panagrolaimidae</taxon>
        <taxon>Panagrolaimus</taxon>
    </lineage>
</organism>
<evidence type="ECO:0000313" key="1">
    <source>
        <dbReference type="Proteomes" id="UP000887580"/>
    </source>
</evidence>
<protein>
    <submittedName>
        <fullName evidence="2">Uncharacterized protein</fullName>
    </submittedName>
</protein>
<proteinExistence type="predicted"/>
<sequence>MPITPTSMPYYSDPTAAAYGAPPLTSTNDAIDRSNRSNNNISSNNNTFRVKGNARDIKIGTQKQTNFN</sequence>